<dbReference type="AlphaFoldDB" id="A0A2V5H9E1"/>
<evidence type="ECO:0000313" key="2">
    <source>
        <dbReference type="Proteomes" id="UP000249829"/>
    </source>
</evidence>
<proteinExistence type="predicted"/>
<reference evidence="1 2" key="1">
    <citation type="submission" date="2018-02" db="EMBL/GenBank/DDBJ databases">
        <title>The genomes of Aspergillus section Nigri reveals drivers in fungal speciation.</title>
        <authorList>
            <consortium name="DOE Joint Genome Institute"/>
            <person name="Vesth T.C."/>
            <person name="Nybo J."/>
            <person name="Theobald S."/>
            <person name="Brandl J."/>
            <person name="Frisvad J.C."/>
            <person name="Nielsen K.F."/>
            <person name="Lyhne E.K."/>
            <person name="Kogle M.E."/>
            <person name="Kuo A."/>
            <person name="Riley R."/>
            <person name="Clum A."/>
            <person name="Nolan M."/>
            <person name="Lipzen A."/>
            <person name="Salamov A."/>
            <person name="Henrissat B."/>
            <person name="Wiebenga A."/>
            <person name="De vries R.P."/>
            <person name="Grigoriev I.V."/>
            <person name="Mortensen U.H."/>
            <person name="Andersen M.R."/>
            <person name="Baker S.E."/>
        </authorList>
    </citation>
    <scope>NUCLEOTIDE SEQUENCE [LARGE SCALE GENOMIC DNA]</scope>
    <source>
        <strain evidence="1 2">CBS 115571</strain>
    </source>
</reference>
<dbReference type="EMBL" id="KZ825121">
    <property type="protein sequence ID" value="PYI20939.1"/>
    <property type="molecule type" value="Genomic_DNA"/>
</dbReference>
<gene>
    <name evidence="1" type="ORF">BO99DRAFT_401422</name>
</gene>
<dbReference type="Proteomes" id="UP000249829">
    <property type="component" value="Unassembled WGS sequence"/>
</dbReference>
<protein>
    <submittedName>
        <fullName evidence="1">Uncharacterized protein</fullName>
    </submittedName>
</protein>
<sequence length="71" mass="7773">MPHNCWHAAAAPPHTLARCGLFTGFVSSVQFGSVFRSVSADDSLDKQSMMFYRIPNISPGPFASDGKRTRN</sequence>
<evidence type="ECO:0000313" key="1">
    <source>
        <dbReference type="EMBL" id="PYI20939.1"/>
    </source>
</evidence>
<keyword evidence="2" id="KW-1185">Reference proteome</keyword>
<accession>A0A2V5H9E1</accession>
<organism evidence="1 2">
    <name type="scientific">Aspergillus violaceofuscus (strain CBS 115571)</name>
    <dbReference type="NCBI Taxonomy" id="1450538"/>
    <lineage>
        <taxon>Eukaryota</taxon>
        <taxon>Fungi</taxon>
        <taxon>Dikarya</taxon>
        <taxon>Ascomycota</taxon>
        <taxon>Pezizomycotina</taxon>
        <taxon>Eurotiomycetes</taxon>
        <taxon>Eurotiomycetidae</taxon>
        <taxon>Eurotiales</taxon>
        <taxon>Aspergillaceae</taxon>
        <taxon>Aspergillus</taxon>
    </lineage>
</organism>
<name>A0A2V5H9E1_ASPV1</name>